<gene>
    <name evidence="4" type="ORF">NP233_g8831</name>
</gene>
<keyword evidence="2" id="KW-0233">DNA recombination</keyword>
<dbReference type="PANTHER" id="PTHR33050:SF7">
    <property type="entry name" value="RIBONUCLEASE H"/>
    <property type="match status" value="1"/>
</dbReference>
<dbReference type="GO" id="GO:0015074">
    <property type="term" value="P:DNA integration"/>
    <property type="evidence" value="ECO:0007669"/>
    <property type="project" value="InterPro"/>
</dbReference>
<evidence type="ECO:0000256" key="2">
    <source>
        <dbReference type="ARBA" id="ARBA00023172"/>
    </source>
</evidence>
<sequence>MTDQLNTQAGSAGHSGTGTDASMAGANGGTSTGSRTVAKHVARVAEFVQIFKRLMLPTKLQRNKDIETANKARSDKMLNHMMDPVSFPDDASSFVSFFSFEEEDYRQLADPMIFNRHKDIIPDYMVPKIKDFETKRKAEQAEVEDASASKRRRRDGDTMIPLTWAGFQVDFPNIYKDTVDNDVVLPLSFFMPKNVTYIATHLSEIDTKRVNCKGNTKVTILDVTKILARGRYGDKAHFKSDMADDFTFAEFRIAGAQVVAFEKLRDDRWCKDQEEGSWTTAWRDHFDFWSNHADSLDLYKWWRKKELKMRETMITQNIRYTEAHYFAAMEGARMTEDTVTECRGNQGSTSSDPSGRRNGTRSNADNDRRPFQGGSGGNRQPAPIVCLKCAGKDHTTKNCTCLKGTWAKVVDDDSLAVIPQKRRLTSAPSAEVPRSTLSLGTASRTLATEEFLQLCLPPPLFYPPLSSTVVSRPPFDPAIHNRSDLFNKIVTPYDANAFEYLLNKHGLTELYPHLVHNLRHGFPIGNMPPLEKTAIFKNHPSVEKHMDAVDAYLAEEVAAGRMNGPFSQQEVESALRGPFQSSPLIVAVSVQAPGEPDKIRVCRHLSKGNFAHPSVNSFIEKEDFPTRFDSATKTAEAVSHAPEGFRACTCNVSKFHRTCPVCPHHKAWLVVQGRPDQFFIDHCIPFGTSSASSNAGMIANAVIDIWRGEGVDPVFKYEDDNCIWQLPVSSGPFEANGFFYAYDKKAALDRIAPLNVPWHPEKGTPDFCDDIEYLGLGWDLKQRQVYLPEKKRLKHLRRVRIFLAKSIGPSGCTLLDVQKIHGSLCYISFVYVEGRSRLPSISNFMSTFNRSMPLQTRHPRPSTIADLRWWSQALESPDVTRNLTPPGPLTECNIYVDASTSWGIGIIIDNAWFALKLSPDWKTAGGPPSRDICWLETVAVEVLALILVAQGLSNHRIHIHSDNQGTIGAMGKGRSPNYHINMSIRRTFVTLSSALLSPSFSYIESASNPADPISRGELGSPRDHRSAGGAEKFPGRGANAFLPRPGPTSKVLPTSTPFGGASPSSFHRIPFGLSSRSVSEPSLSSRLVHQAPRSVSSDSDTRSSSTLARYTPYPARQSLGAKSTSDGPTPVFSSSRTTPVVSNADTLRPPVIAAQRLIFWKTPFSIAKETELRSNLPAQVVESARQAVVMGLAPNTLLVYGAGILRFTQYCDLLGISEENRMPCSISLISSFATKAAGFYSGKTVLSWLSGIRCWHVINQAPWHGDDPLVKLARSAAFKKGTSFQRPKRPPVTIAHLRALGDSLDVSTPLHAAIWAVALVTFFGCRRLGETVVSGKGKFSPSFHVTRKAFPVVKPIRDGRFSASFQIPWTKTTKHNGGTVVLTSRNDDLCPVAALVNHFRVNHGLPDHVPMFAFRSASGDSSALEKPDFMFFVSSIWESKGLEAVYGHSFRIGGTVALLLAGVPPEVVAATGGWTSLTFLTYWRSVADIISLSTSSAYNCSDVSRLTMIVDSLRGR</sequence>
<dbReference type="Gene3D" id="1.10.443.10">
    <property type="entry name" value="Intergrase catalytic core"/>
    <property type="match status" value="1"/>
</dbReference>
<feature type="region of interest" description="Disordered" evidence="3">
    <location>
        <begin position="1083"/>
        <end position="1141"/>
    </location>
</feature>
<feature type="compositionally biased region" description="Polar residues" evidence="3">
    <location>
        <begin position="343"/>
        <end position="353"/>
    </location>
</feature>
<comment type="caution">
    <text evidence="4">The sequence shown here is derived from an EMBL/GenBank/DDBJ whole genome shotgun (WGS) entry which is preliminary data.</text>
</comment>
<reference evidence="4" key="1">
    <citation type="submission" date="2022-07" db="EMBL/GenBank/DDBJ databases">
        <title>Genome Sequence of Leucocoprinus birnbaumii.</title>
        <authorList>
            <person name="Buettner E."/>
        </authorList>
    </citation>
    <scope>NUCLEOTIDE SEQUENCE</scope>
    <source>
        <strain evidence="4">VT141</strain>
    </source>
</reference>
<evidence type="ECO:0000256" key="3">
    <source>
        <dbReference type="SAM" id="MobiDB-lite"/>
    </source>
</evidence>
<evidence type="ECO:0000313" key="4">
    <source>
        <dbReference type="EMBL" id="KAJ3563610.1"/>
    </source>
</evidence>
<feature type="region of interest" description="Disordered" evidence="3">
    <location>
        <begin position="1007"/>
        <end position="1063"/>
    </location>
</feature>
<evidence type="ECO:0000313" key="5">
    <source>
        <dbReference type="Proteomes" id="UP001213000"/>
    </source>
</evidence>
<feature type="region of interest" description="Disordered" evidence="3">
    <location>
        <begin position="338"/>
        <end position="379"/>
    </location>
</feature>
<dbReference type="EMBL" id="JANIEX010000741">
    <property type="protein sequence ID" value="KAJ3563610.1"/>
    <property type="molecule type" value="Genomic_DNA"/>
</dbReference>
<dbReference type="InterPro" id="IPR013762">
    <property type="entry name" value="Integrase-like_cat_sf"/>
</dbReference>
<feature type="compositionally biased region" description="Polar residues" evidence="3">
    <location>
        <begin position="1120"/>
        <end position="1141"/>
    </location>
</feature>
<keyword evidence="1" id="KW-0238">DNA-binding</keyword>
<dbReference type="InterPro" id="IPR052055">
    <property type="entry name" value="Hepadnavirus_pol/RT"/>
</dbReference>
<dbReference type="InterPro" id="IPR011010">
    <property type="entry name" value="DNA_brk_join_enz"/>
</dbReference>
<evidence type="ECO:0000256" key="1">
    <source>
        <dbReference type="ARBA" id="ARBA00023125"/>
    </source>
</evidence>
<dbReference type="GO" id="GO:0003677">
    <property type="term" value="F:DNA binding"/>
    <property type="evidence" value="ECO:0007669"/>
    <property type="project" value="UniProtKB-KW"/>
</dbReference>
<feature type="compositionally biased region" description="Low complexity" evidence="3">
    <location>
        <begin position="1083"/>
        <end position="1106"/>
    </location>
</feature>
<dbReference type="SUPFAM" id="SSF47823">
    <property type="entry name" value="lambda integrase-like, N-terminal domain"/>
    <property type="match status" value="1"/>
</dbReference>
<protein>
    <submittedName>
        <fullName evidence="4">Uncharacterized protein</fullName>
    </submittedName>
</protein>
<feature type="region of interest" description="Disordered" evidence="3">
    <location>
        <begin position="1"/>
        <end position="34"/>
    </location>
</feature>
<keyword evidence="5" id="KW-1185">Reference proteome</keyword>
<accession>A0AAD5YNQ3</accession>
<dbReference type="SUPFAM" id="SSF56349">
    <property type="entry name" value="DNA breaking-rejoining enzymes"/>
    <property type="match status" value="1"/>
</dbReference>
<dbReference type="Gene3D" id="1.10.150.130">
    <property type="match status" value="1"/>
</dbReference>
<organism evidence="4 5">
    <name type="scientific">Leucocoprinus birnbaumii</name>
    <dbReference type="NCBI Taxonomy" id="56174"/>
    <lineage>
        <taxon>Eukaryota</taxon>
        <taxon>Fungi</taxon>
        <taxon>Dikarya</taxon>
        <taxon>Basidiomycota</taxon>
        <taxon>Agaricomycotina</taxon>
        <taxon>Agaricomycetes</taxon>
        <taxon>Agaricomycetidae</taxon>
        <taxon>Agaricales</taxon>
        <taxon>Agaricineae</taxon>
        <taxon>Agaricaceae</taxon>
        <taxon>Leucocoprinus</taxon>
    </lineage>
</organism>
<feature type="compositionally biased region" description="Polar residues" evidence="3">
    <location>
        <begin position="1"/>
        <end position="10"/>
    </location>
</feature>
<name>A0AAD5YNQ3_9AGAR</name>
<dbReference type="PANTHER" id="PTHR33050">
    <property type="entry name" value="REVERSE TRANSCRIPTASE DOMAIN-CONTAINING PROTEIN"/>
    <property type="match status" value="1"/>
</dbReference>
<feature type="compositionally biased region" description="Polar residues" evidence="3">
    <location>
        <begin position="1051"/>
        <end position="1063"/>
    </location>
</feature>
<proteinExistence type="predicted"/>
<dbReference type="GO" id="GO:0006310">
    <property type="term" value="P:DNA recombination"/>
    <property type="evidence" value="ECO:0007669"/>
    <property type="project" value="UniProtKB-KW"/>
</dbReference>
<dbReference type="InterPro" id="IPR010998">
    <property type="entry name" value="Integrase_recombinase_N"/>
</dbReference>
<dbReference type="Proteomes" id="UP001213000">
    <property type="component" value="Unassembled WGS sequence"/>
</dbReference>